<reference evidence="2 3" key="1">
    <citation type="submission" date="2018-04" db="EMBL/GenBank/DDBJ databases">
        <title>Chitinophaga fuyangensis sp. nov., isolated from soil in a chemical factory.</title>
        <authorList>
            <person name="Chen K."/>
        </authorList>
    </citation>
    <scope>NUCLEOTIDE SEQUENCE [LARGE SCALE GENOMIC DNA]</scope>
    <source>
        <strain evidence="2 3">LY-1</strain>
    </source>
</reference>
<keyword evidence="2" id="KW-0645">Protease</keyword>
<accession>A0A2T7BK73</accession>
<proteinExistence type="predicted"/>
<dbReference type="GO" id="GO:0030246">
    <property type="term" value="F:carbohydrate binding"/>
    <property type="evidence" value="ECO:0007669"/>
    <property type="project" value="InterPro"/>
</dbReference>
<keyword evidence="2" id="KW-0378">Hydrolase</keyword>
<evidence type="ECO:0000313" key="2">
    <source>
        <dbReference type="EMBL" id="PUZ28076.1"/>
    </source>
</evidence>
<comment type="caution">
    <text evidence="2">The sequence shown here is derived from an EMBL/GenBank/DDBJ whole genome shotgun (WGS) entry which is preliminary data.</text>
</comment>
<protein>
    <submittedName>
        <fullName evidence="2">Carboxypeptidase regulatory-like domain-containing protein</fullName>
    </submittedName>
</protein>
<name>A0A2T7BK73_9BACT</name>
<feature type="chain" id="PRO_5015587841" evidence="1">
    <location>
        <begin position="19"/>
        <end position="102"/>
    </location>
</feature>
<dbReference type="OrthoDB" id="676304at2"/>
<sequence length="102" mass="10822">MKYIRLTLLMTLLTGAIAFRPAAGSISGKITPPDGATEVWAFAGSDTLKTAVSNGMVSFENVKAGTYTVIVNAKSPYKDATIQNVKVEDGKVTDLGEIKLDQ</sequence>
<feature type="signal peptide" evidence="1">
    <location>
        <begin position="1"/>
        <end position="18"/>
    </location>
</feature>
<keyword evidence="1" id="KW-0732">Signal</keyword>
<dbReference type="EMBL" id="QCYK01000001">
    <property type="protein sequence ID" value="PUZ28076.1"/>
    <property type="molecule type" value="Genomic_DNA"/>
</dbReference>
<dbReference type="AlphaFoldDB" id="A0A2T7BK73"/>
<organism evidence="2 3">
    <name type="scientific">Chitinophaga parva</name>
    <dbReference type="NCBI Taxonomy" id="2169414"/>
    <lineage>
        <taxon>Bacteria</taxon>
        <taxon>Pseudomonadati</taxon>
        <taxon>Bacteroidota</taxon>
        <taxon>Chitinophagia</taxon>
        <taxon>Chitinophagales</taxon>
        <taxon>Chitinophagaceae</taxon>
        <taxon>Chitinophaga</taxon>
    </lineage>
</organism>
<dbReference type="RefSeq" id="WP_108684717.1">
    <property type="nucleotide sequence ID" value="NZ_QCYK01000001.1"/>
</dbReference>
<keyword evidence="2" id="KW-0121">Carboxypeptidase</keyword>
<evidence type="ECO:0000313" key="3">
    <source>
        <dbReference type="Proteomes" id="UP000244450"/>
    </source>
</evidence>
<dbReference type="InterPro" id="IPR013784">
    <property type="entry name" value="Carb-bd-like_fold"/>
</dbReference>
<evidence type="ECO:0000256" key="1">
    <source>
        <dbReference type="SAM" id="SignalP"/>
    </source>
</evidence>
<dbReference type="GO" id="GO:0004180">
    <property type="term" value="F:carboxypeptidase activity"/>
    <property type="evidence" value="ECO:0007669"/>
    <property type="project" value="UniProtKB-KW"/>
</dbReference>
<gene>
    <name evidence="2" type="ORF">DCC81_00905</name>
</gene>
<dbReference type="SUPFAM" id="SSF49452">
    <property type="entry name" value="Starch-binding domain-like"/>
    <property type="match status" value="1"/>
</dbReference>
<keyword evidence="3" id="KW-1185">Reference proteome</keyword>
<dbReference type="Gene3D" id="2.60.40.1120">
    <property type="entry name" value="Carboxypeptidase-like, regulatory domain"/>
    <property type="match status" value="1"/>
</dbReference>
<dbReference type="Proteomes" id="UP000244450">
    <property type="component" value="Unassembled WGS sequence"/>
</dbReference>